<dbReference type="STRING" id="1267768.BV394_08760"/>
<reference evidence="1 2" key="1">
    <citation type="submission" date="2017-01" db="EMBL/GenBank/DDBJ databases">
        <title>Genomic analysis of Xuhuaishuia manganoxidans DY6-4.</title>
        <authorList>
            <person name="Wang X."/>
        </authorList>
    </citation>
    <scope>NUCLEOTIDE SEQUENCE [LARGE SCALE GENOMIC DNA]</scope>
    <source>
        <strain evidence="1 2">DY6-4</strain>
    </source>
</reference>
<sequence>MRLFVILFAALALTLGSTFSAGLGKLVDGGAWPREMVLEQHARMQAPEVTPGPCSACLPEPGPHQACDMAAGATCAAPVLAALPDGAVRAEPMAAARRLARVLSDRRLRGLGPAPALDPPRYRL</sequence>
<dbReference type="RefSeq" id="WP_076979813.1">
    <property type="nucleotide sequence ID" value="NZ_CP019124.1"/>
</dbReference>
<evidence type="ECO:0000313" key="1">
    <source>
        <dbReference type="EMBL" id="APX89792.1"/>
    </source>
</evidence>
<proteinExistence type="predicted"/>
<gene>
    <name evidence="1" type="ORF">BV394_08760</name>
</gene>
<dbReference type="EMBL" id="CP019124">
    <property type="protein sequence ID" value="APX89792.1"/>
    <property type="molecule type" value="Genomic_DNA"/>
</dbReference>
<dbReference type="Proteomes" id="UP000187266">
    <property type="component" value="Chromosome"/>
</dbReference>
<accession>A0A1U7DIH5</accession>
<evidence type="ECO:0000313" key="2">
    <source>
        <dbReference type="Proteomes" id="UP000187266"/>
    </source>
</evidence>
<dbReference type="AlphaFoldDB" id="A0A1U7DIH5"/>
<accession>A0A2M9DBC3</accession>
<organism evidence="1 2">
    <name type="scientific">Brevirhabdus pacifica</name>
    <dbReference type="NCBI Taxonomy" id="1267768"/>
    <lineage>
        <taxon>Bacteria</taxon>
        <taxon>Pseudomonadati</taxon>
        <taxon>Pseudomonadota</taxon>
        <taxon>Alphaproteobacteria</taxon>
        <taxon>Rhodobacterales</taxon>
        <taxon>Paracoccaceae</taxon>
        <taxon>Brevirhabdus</taxon>
    </lineage>
</organism>
<name>A0A1U7DIH5_9RHOB</name>
<keyword evidence="2" id="KW-1185">Reference proteome</keyword>
<protein>
    <submittedName>
        <fullName evidence="1">Uncharacterized protein</fullName>
    </submittedName>
</protein>